<dbReference type="EMBL" id="AGNL01044344">
    <property type="protein sequence ID" value="EJK49905.1"/>
    <property type="molecule type" value="Genomic_DNA"/>
</dbReference>
<dbReference type="AlphaFoldDB" id="K0R9T7"/>
<keyword evidence="3" id="KW-1185">Reference proteome</keyword>
<reference evidence="2 3" key="1">
    <citation type="journal article" date="2012" name="Genome Biol.">
        <title>Genome and low-iron response of an oceanic diatom adapted to chronic iron limitation.</title>
        <authorList>
            <person name="Lommer M."/>
            <person name="Specht M."/>
            <person name="Roy A.S."/>
            <person name="Kraemer L."/>
            <person name="Andreson R."/>
            <person name="Gutowska M.A."/>
            <person name="Wolf J."/>
            <person name="Bergner S.V."/>
            <person name="Schilhabel M.B."/>
            <person name="Klostermeier U.C."/>
            <person name="Beiko R.G."/>
            <person name="Rosenstiel P."/>
            <person name="Hippler M."/>
            <person name="Laroche J."/>
        </authorList>
    </citation>
    <scope>NUCLEOTIDE SEQUENCE [LARGE SCALE GENOMIC DNA]</scope>
    <source>
        <strain evidence="2 3">CCMP1005</strain>
    </source>
</reference>
<feature type="region of interest" description="Disordered" evidence="1">
    <location>
        <begin position="100"/>
        <end position="154"/>
    </location>
</feature>
<gene>
    <name evidence="2" type="ORF">THAOC_31169</name>
</gene>
<organism evidence="2 3">
    <name type="scientific">Thalassiosira oceanica</name>
    <name type="common">Marine diatom</name>
    <dbReference type="NCBI Taxonomy" id="159749"/>
    <lineage>
        <taxon>Eukaryota</taxon>
        <taxon>Sar</taxon>
        <taxon>Stramenopiles</taxon>
        <taxon>Ochrophyta</taxon>
        <taxon>Bacillariophyta</taxon>
        <taxon>Coscinodiscophyceae</taxon>
        <taxon>Thalassiosirophycidae</taxon>
        <taxon>Thalassiosirales</taxon>
        <taxon>Thalassiosiraceae</taxon>
        <taxon>Thalassiosira</taxon>
    </lineage>
</organism>
<proteinExistence type="predicted"/>
<dbReference type="Proteomes" id="UP000266841">
    <property type="component" value="Unassembled WGS sequence"/>
</dbReference>
<evidence type="ECO:0000313" key="2">
    <source>
        <dbReference type="EMBL" id="EJK49905.1"/>
    </source>
</evidence>
<sequence>MSSAVDTDRLCAGGFWIELGNAVNIGVIDGDGGASKKAFKDRAQLNESIHVEHGRNTKVPLFNKFEFVYYSAPGSPTLTADEQSGSGQGATCVTGFDEINLDIPTSTNQPERLGTRRTEPRCTGLDVQASTYRPRRQASRCDERQQHRGRSSGL</sequence>
<accession>K0R9T7</accession>
<evidence type="ECO:0000313" key="3">
    <source>
        <dbReference type="Proteomes" id="UP000266841"/>
    </source>
</evidence>
<feature type="non-terminal residue" evidence="2">
    <location>
        <position position="154"/>
    </location>
</feature>
<comment type="caution">
    <text evidence="2">The sequence shown here is derived from an EMBL/GenBank/DDBJ whole genome shotgun (WGS) entry which is preliminary data.</text>
</comment>
<name>K0R9T7_THAOC</name>
<protein>
    <submittedName>
        <fullName evidence="2">Uncharacterized protein</fullName>
    </submittedName>
</protein>
<evidence type="ECO:0000256" key="1">
    <source>
        <dbReference type="SAM" id="MobiDB-lite"/>
    </source>
</evidence>